<dbReference type="AlphaFoldDB" id="A0A7S8E512"/>
<evidence type="ECO:0000256" key="2">
    <source>
        <dbReference type="ARBA" id="ARBA00022723"/>
    </source>
</evidence>
<dbReference type="SUPFAM" id="SSF55031">
    <property type="entry name" value="Bacterial exopeptidase dimerisation domain"/>
    <property type="match status" value="1"/>
</dbReference>
<keyword evidence="2" id="KW-0479">Metal-binding</keyword>
<dbReference type="Proteomes" id="UP000594468">
    <property type="component" value="Chromosome"/>
</dbReference>
<dbReference type="InterPro" id="IPR001261">
    <property type="entry name" value="ArgE/DapE_CS"/>
</dbReference>
<dbReference type="KEGG" id="pmet:G4Y79_12290"/>
<dbReference type="InterPro" id="IPR036264">
    <property type="entry name" value="Bact_exopeptidase_dim_dom"/>
</dbReference>
<protein>
    <submittedName>
        <fullName evidence="6">M20/M25/M40 family metallo-hydrolase</fullName>
    </submittedName>
</protein>
<dbReference type="InterPro" id="IPR011650">
    <property type="entry name" value="Peptidase_M20_dimer"/>
</dbReference>
<accession>A0A7S8E512</accession>
<reference evidence="6 7" key="1">
    <citation type="submission" date="2020-02" db="EMBL/GenBank/DDBJ databases">
        <authorList>
            <person name="Zheng R.K."/>
            <person name="Sun C.M."/>
        </authorList>
    </citation>
    <scope>NUCLEOTIDE SEQUENCE [LARGE SCALE GENOMIC DNA]</scope>
    <source>
        <strain evidence="7">rifampicinis</strain>
    </source>
</reference>
<dbReference type="PANTHER" id="PTHR43808">
    <property type="entry name" value="ACETYLORNITHINE DEACETYLASE"/>
    <property type="match status" value="1"/>
</dbReference>
<name>A0A7S8E512_9CHLR</name>
<dbReference type="InterPro" id="IPR002933">
    <property type="entry name" value="Peptidase_M20"/>
</dbReference>
<dbReference type="GO" id="GO:0016787">
    <property type="term" value="F:hydrolase activity"/>
    <property type="evidence" value="ECO:0007669"/>
    <property type="project" value="UniProtKB-KW"/>
</dbReference>
<dbReference type="SUPFAM" id="SSF53187">
    <property type="entry name" value="Zn-dependent exopeptidases"/>
    <property type="match status" value="1"/>
</dbReference>
<gene>
    <name evidence="6" type="ORF">G4Y79_12290</name>
</gene>
<proteinExistence type="predicted"/>
<dbReference type="PANTHER" id="PTHR43808:SF17">
    <property type="entry name" value="PEPTIDASE M20"/>
    <property type="match status" value="1"/>
</dbReference>
<evidence type="ECO:0000256" key="1">
    <source>
        <dbReference type="ARBA" id="ARBA00001947"/>
    </source>
</evidence>
<dbReference type="GO" id="GO:0046872">
    <property type="term" value="F:metal ion binding"/>
    <property type="evidence" value="ECO:0007669"/>
    <property type="project" value="UniProtKB-KW"/>
</dbReference>
<keyword evidence="4" id="KW-0862">Zinc</keyword>
<keyword evidence="3 6" id="KW-0378">Hydrolase</keyword>
<evidence type="ECO:0000259" key="5">
    <source>
        <dbReference type="Pfam" id="PF07687"/>
    </source>
</evidence>
<organism evidence="6 7">
    <name type="scientific">Phototrophicus methaneseepsis</name>
    <dbReference type="NCBI Taxonomy" id="2710758"/>
    <lineage>
        <taxon>Bacteria</taxon>
        <taxon>Bacillati</taxon>
        <taxon>Chloroflexota</taxon>
        <taxon>Candidatus Thermofontia</taxon>
        <taxon>Phototrophicales</taxon>
        <taxon>Phototrophicaceae</taxon>
        <taxon>Phototrophicus</taxon>
    </lineage>
</organism>
<dbReference type="InterPro" id="IPR050072">
    <property type="entry name" value="Peptidase_M20A"/>
</dbReference>
<evidence type="ECO:0000313" key="6">
    <source>
        <dbReference type="EMBL" id="QPC80496.1"/>
    </source>
</evidence>
<dbReference type="Gene3D" id="3.30.70.360">
    <property type="match status" value="1"/>
</dbReference>
<dbReference type="EMBL" id="CP062983">
    <property type="protein sequence ID" value="QPC80496.1"/>
    <property type="molecule type" value="Genomic_DNA"/>
</dbReference>
<evidence type="ECO:0000256" key="4">
    <source>
        <dbReference type="ARBA" id="ARBA00022833"/>
    </source>
</evidence>
<dbReference type="Pfam" id="PF07687">
    <property type="entry name" value="M20_dimer"/>
    <property type="match status" value="1"/>
</dbReference>
<evidence type="ECO:0000256" key="3">
    <source>
        <dbReference type="ARBA" id="ARBA00022801"/>
    </source>
</evidence>
<evidence type="ECO:0000313" key="7">
    <source>
        <dbReference type="Proteomes" id="UP000594468"/>
    </source>
</evidence>
<sequence>MKDHIQRIFTTTDWRPLRPLRDWVISQGMAVQSIPAPTFAEAERADYVEEQFHAFGLTNVDQDDLHNVYGLLPGLNRSVPALLVTAHTDTVFAAETDLTLKREDDVIYGPGLGDNSMGVAGLMGLIKWLVDHRITPECDIWFVATVGEEGLGDLRGMRAAFERLKKSIGAVVNLEGLAYGFVYNAGIAVHRVKISASAGGGHSWVHYGRESALHALVQLASHITHLNLPASPRTSLNIGMIEGGQAINAIASSAHFWLDMRSESQIELDRLKGHIHQLVNISNTEEVQFSIEVVGDRPAGQISVRHPLIEGSIAALDLLGVKAGLEKGSTDGNVPLSVGCPTVTIGITRGANAHRLDEYIEPQPVMDGMQQLIMICLGTTAYLQEQYEEAAGD</sequence>
<dbReference type="Gene3D" id="3.40.630.10">
    <property type="entry name" value="Zn peptidases"/>
    <property type="match status" value="1"/>
</dbReference>
<dbReference type="Pfam" id="PF01546">
    <property type="entry name" value="Peptidase_M20"/>
    <property type="match status" value="1"/>
</dbReference>
<keyword evidence="7" id="KW-1185">Reference proteome</keyword>
<dbReference type="PROSITE" id="PS00758">
    <property type="entry name" value="ARGE_DAPE_CPG2_1"/>
    <property type="match status" value="1"/>
</dbReference>
<dbReference type="RefSeq" id="WP_195168571.1">
    <property type="nucleotide sequence ID" value="NZ_CP062983.1"/>
</dbReference>
<feature type="domain" description="Peptidase M20 dimerisation" evidence="5">
    <location>
        <begin position="209"/>
        <end position="280"/>
    </location>
</feature>
<comment type="cofactor">
    <cofactor evidence="1">
        <name>Zn(2+)</name>
        <dbReference type="ChEBI" id="CHEBI:29105"/>
    </cofactor>
</comment>